<dbReference type="GO" id="GO:0009307">
    <property type="term" value="P:DNA restriction-modification system"/>
    <property type="evidence" value="ECO:0007669"/>
    <property type="project" value="UniProtKB-KW"/>
</dbReference>
<dbReference type="Pfam" id="PF02384">
    <property type="entry name" value="N6_Mtase"/>
    <property type="match status" value="1"/>
</dbReference>
<dbReference type="GO" id="GO:0009007">
    <property type="term" value="F:site-specific DNA-methyltransferase (adenine-specific) activity"/>
    <property type="evidence" value="ECO:0007669"/>
    <property type="project" value="UniProtKB-EC"/>
</dbReference>
<dbReference type="InterPro" id="IPR038333">
    <property type="entry name" value="T1MK-like_N_sf"/>
</dbReference>
<evidence type="ECO:0000256" key="2">
    <source>
        <dbReference type="ARBA" id="ARBA00011900"/>
    </source>
</evidence>
<sequence length="272" mass="31500">MGNKIISKNELGAIIWDSASKLRGNLDANEYKNYILGLIFYRFLSKKQEDELLKQGVDRSDLKYFSAKINWEEIDFDQTETLNDHDHMQTIKERINTDCGYFIYYENLYQTWTSQESKDKNKFSVSVLSEAINEFIRSITNECRELFEGIFFVFENELSKLGINSDEQTEKLLKLMENIQKIPTENQNYDVLGYVYEYLIGKFASSAGKKGGEFYTPHEVSTLMAEIVSYHLKDRETIKVYDPTSGSGSLLLTIGETFKKYSKSSSPVVYYA</sequence>
<evidence type="ECO:0000259" key="9">
    <source>
        <dbReference type="Pfam" id="PF12161"/>
    </source>
</evidence>
<dbReference type="Pfam" id="PF12161">
    <property type="entry name" value="HsdM_N"/>
    <property type="match status" value="1"/>
</dbReference>
<dbReference type="GO" id="GO:0003677">
    <property type="term" value="F:DNA binding"/>
    <property type="evidence" value="ECO:0007669"/>
    <property type="project" value="InterPro"/>
</dbReference>
<dbReference type="InterPro" id="IPR029063">
    <property type="entry name" value="SAM-dependent_MTases_sf"/>
</dbReference>
<dbReference type="InterPro" id="IPR022749">
    <property type="entry name" value="D12N6_MeTrfase_N"/>
</dbReference>
<evidence type="ECO:0000256" key="7">
    <source>
        <dbReference type="ARBA" id="ARBA00047942"/>
    </source>
</evidence>
<dbReference type="GO" id="GO:0032259">
    <property type="term" value="P:methylation"/>
    <property type="evidence" value="ECO:0007669"/>
    <property type="project" value="UniProtKB-KW"/>
</dbReference>
<keyword evidence="4 10" id="KW-0808">Transferase</keyword>
<organism evidence="10 11">
    <name type="scientific">Mycoplasmopsis bovigenitalium</name>
    <dbReference type="NCBI Taxonomy" id="2112"/>
    <lineage>
        <taxon>Bacteria</taxon>
        <taxon>Bacillati</taxon>
        <taxon>Mycoplasmatota</taxon>
        <taxon>Mycoplasmoidales</taxon>
        <taxon>Metamycoplasmataceae</taxon>
        <taxon>Mycoplasmopsis</taxon>
    </lineage>
</organism>
<evidence type="ECO:0000313" key="10">
    <source>
        <dbReference type="EMBL" id="VEU60758.1"/>
    </source>
</evidence>
<dbReference type="EMBL" id="LR214970">
    <property type="protein sequence ID" value="VEU60758.1"/>
    <property type="molecule type" value="Genomic_DNA"/>
</dbReference>
<evidence type="ECO:0000256" key="5">
    <source>
        <dbReference type="ARBA" id="ARBA00022691"/>
    </source>
</evidence>
<comment type="similarity">
    <text evidence="1">Belongs to the N(4)/N(6)-methyltransferase family.</text>
</comment>
<dbReference type="EC" id="2.1.1.72" evidence="2"/>
<dbReference type="PRINTS" id="PR00507">
    <property type="entry name" value="N12N6MTFRASE"/>
</dbReference>
<evidence type="ECO:0000256" key="4">
    <source>
        <dbReference type="ARBA" id="ARBA00022679"/>
    </source>
</evidence>
<evidence type="ECO:0000256" key="3">
    <source>
        <dbReference type="ARBA" id="ARBA00022603"/>
    </source>
</evidence>
<dbReference type="InterPro" id="IPR003356">
    <property type="entry name" value="DNA_methylase_A-5"/>
</dbReference>
<evidence type="ECO:0000256" key="6">
    <source>
        <dbReference type="ARBA" id="ARBA00022747"/>
    </source>
</evidence>
<evidence type="ECO:0000259" key="8">
    <source>
        <dbReference type="Pfam" id="PF02384"/>
    </source>
</evidence>
<dbReference type="GO" id="GO:0008170">
    <property type="term" value="F:N-methyltransferase activity"/>
    <property type="evidence" value="ECO:0007669"/>
    <property type="project" value="InterPro"/>
</dbReference>
<protein>
    <recommendedName>
        <fullName evidence="2">site-specific DNA-methyltransferase (adenine-specific)</fullName>
        <ecNumber evidence="2">2.1.1.72</ecNumber>
    </recommendedName>
</protein>
<dbReference type="AlphaFoldDB" id="A0A449A916"/>
<dbReference type="SUPFAM" id="SSF53335">
    <property type="entry name" value="S-adenosyl-L-methionine-dependent methyltransferases"/>
    <property type="match status" value="1"/>
</dbReference>
<dbReference type="InterPro" id="IPR051537">
    <property type="entry name" value="DNA_Adenine_Mtase"/>
</dbReference>
<dbReference type="Gene3D" id="1.20.1260.30">
    <property type="match status" value="1"/>
</dbReference>
<name>A0A449A916_9BACT</name>
<reference evidence="10 11" key="1">
    <citation type="submission" date="2019-01" db="EMBL/GenBank/DDBJ databases">
        <authorList>
            <consortium name="Pathogen Informatics"/>
        </authorList>
    </citation>
    <scope>NUCLEOTIDE SEQUENCE [LARGE SCALE GENOMIC DNA]</scope>
    <source>
        <strain evidence="10 11">NCTC10122</strain>
    </source>
</reference>
<feature type="domain" description="N6 adenine-specific DNA methyltransferase N-terminal" evidence="9">
    <location>
        <begin position="12"/>
        <end position="179"/>
    </location>
</feature>
<proteinExistence type="inferred from homology"/>
<comment type="catalytic activity">
    <reaction evidence="7">
        <text>a 2'-deoxyadenosine in DNA + S-adenosyl-L-methionine = an N(6)-methyl-2'-deoxyadenosine in DNA + S-adenosyl-L-homocysteine + H(+)</text>
        <dbReference type="Rhea" id="RHEA:15197"/>
        <dbReference type="Rhea" id="RHEA-COMP:12418"/>
        <dbReference type="Rhea" id="RHEA-COMP:12419"/>
        <dbReference type="ChEBI" id="CHEBI:15378"/>
        <dbReference type="ChEBI" id="CHEBI:57856"/>
        <dbReference type="ChEBI" id="CHEBI:59789"/>
        <dbReference type="ChEBI" id="CHEBI:90615"/>
        <dbReference type="ChEBI" id="CHEBI:90616"/>
        <dbReference type="EC" id="2.1.1.72"/>
    </reaction>
</comment>
<dbReference type="PANTHER" id="PTHR42933:SF1">
    <property type="entry name" value="SITE-SPECIFIC DNA-METHYLTRANSFERASE (ADENINE-SPECIFIC)"/>
    <property type="match status" value="1"/>
</dbReference>
<evidence type="ECO:0000313" key="11">
    <source>
        <dbReference type="Proteomes" id="UP000290942"/>
    </source>
</evidence>
<keyword evidence="3 10" id="KW-0489">Methyltransferase</keyword>
<evidence type="ECO:0000256" key="1">
    <source>
        <dbReference type="ARBA" id="ARBA00006594"/>
    </source>
</evidence>
<accession>A0A449A916</accession>
<dbReference type="Proteomes" id="UP000290942">
    <property type="component" value="Chromosome"/>
</dbReference>
<dbReference type="PANTHER" id="PTHR42933">
    <property type="entry name" value="SLR6095 PROTEIN"/>
    <property type="match status" value="1"/>
</dbReference>
<keyword evidence="5" id="KW-0949">S-adenosyl-L-methionine</keyword>
<dbReference type="Gene3D" id="3.40.50.150">
    <property type="entry name" value="Vaccinia Virus protein VP39"/>
    <property type="match status" value="1"/>
</dbReference>
<feature type="domain" description="DNA methylase adenine-specific" evidence="8">
    <location>
        <begin position="188"/>
        <end position="271"/>
    </location>
</feature>
<gene>
    <name evidence="10" type="ORF">NCTC10122_00358</name>
</gene>
<keyword evidence="6" id="KW-0680">Restriction system</keyword>